<dbReference type="SUPFAM" id="SSF50447">
    <property type="entry name" value="Translation proteins"/>
    <property type="match status" value="1"/>
</dbReference>
<evidence type="ECO:0000313" key="5">
    <source>
        <dbReference type="EMBL" id="EGB02764.1"/>
    </source>
</evidence>
<dbReference type="eggNOG" id="KOG0887">
    <property type="taxonomic scope" value="Eukaryota"/>
</dbReference>
<reference evidence="6 7" key="1">
    <citation type="journal article" date="2011" name="Proc. Natl. Acad. Sci. U.S.A.">
        <title>Niche of harmful alga Aureococcus anophagefferens revealed through ecogenomics.</title>
        <authorList>
            <person name="Gobler C.J."/>
            <person name="Berry D.L."/>
            <person name="Dyhrman S.T."/>
            <person name="Wilhelm S.W."/>
            <person name="Salamov A."/>
            <person name="Lobanov A.V."/>
            <person name="Zhang Y."/>
            <person name="Collier J.L."/>
            <person name="Wurch L.L."/>
            <person name="Kustka A.B."/>
            <person name="Dill B.D."/>
            <person name="Shah M."/>
            <person name="VerBerkmoes N.C."/>
            <person name="Kuo A."/>
            <person name="Terry A."/>
            <person name="Pangilinan J."/>
            <person name="Lindquist E.A."/>
            <person name="Lucas S."/>
            <person name="Paulsen I.T."/>
            <person name="Hattenrath-Lehmann T.K."/>
            <person name="Talmage S.C."/>
            <person name="Walker E.A."/>
            <person name="Koch F."/>
            <person name="Burson A.M."/>
            <person name="Marcoval M.A."/>
            <person name="Tang Y.Z."/>
            <person name="Lecleir G.R."/>
            <person name="Coyne K.J."/>
            <person name="Berg G.M."/>
            <person name="Bertrand E.M."/>
            <person name="Saito M.A."/>
            <person name="Gladyshev V.N."/>
            <person name="Grigoriev I.V."/>
        </authorList>
    </citation>
    <scope>NUCLEOTIDE SEQUENCE [LARGE SCALE GENOMIC DNA]</scope>
    <source>
        <strain evidence="7">CCMP 1984</strain>
        <strain evidence="6">CCMP1984</strain>
    </source>
</reference>
<evidence type="ECO:0008006" key="8">
    <source>
        <dbReference type="Google" id="ProtNLM"/>
    </source>
</evidence>
<keyword evidence="4" id="KW-0687">Ribonucleoprotein</keyword>
<dbReference type="PANTHER" id="PTHR10902">
    <property type="entry name" value="60S RIBOSOMAL PROTEIN L35A"/>
    <property type="match status" value="1"/>
</dbReference>
<dbReference type="AlphaFoldDB" id="F0Y7P3"/>
<dbReference type="FunFam" id="2.40.10.190:FF:000001">
    <property type="entry name" value="60S ribosomal protein L35a"/>
    <property type="match status" value="1"/>
</dbReference>
<dbReference type="Gene3D" id="2.40.10.190">
    <property type="entry name" value="translation elongation factor selb, chain A, domain 4"/>
    <property type="match status" value="1"/>
</dbReference>
<dbReference type="OrthoDB" id="504467at2759"/>
<evidence type="ECO:0000256" key="3">
    <source>
        <dbReference type="ARBA" id="ARBA00022980"/>
    </source>
</evidence>
<comment type="subcellular location">
    <subcellularLocation>
        <location evidence="1">Plastid</location>
        <location evidence="1">Chloroplast</location>
    </subcellularLocation>
</comment>
<evidence type="ECO:0000313" key="7">
    <source>
        <dbReference type="Proteomes" id="UP000002729"/>
    </source>
</evidence>
<dbReference type="GeneID" id="20221519"/>
<sequence length="110" mass="12386">MSDSKGSVRLYVKGVVLGYKRGLRNQYVSTSLIKVEGVQDQNAAQFYLGKRIAYIYKAHTEKKGTKFRVIWGRVMRAHGSSGVVRAKFRRNLPPQAIGGPVRVMLYPSQI</sequence>
<dbReference type="HAMAP" id="MF_00573">
    <property type="entry name" value="Ribosomal_eL33"/>
    <property type="match status" value="1"/>
</dbReference>
<dbReference type="GO" id="GO:0005840">
    <property type="term" value="C:ribosome"/>
    <property type="evidence" value="ECO:0007669"/>
    <property type="project" value="UniProtKB-KW"/>
</dbReference>
<dbReference type="KEGG" id="aaf:AURANDRAFT_34909"/>
<dbReference type="InterPro" id="IPR009000">
    <property type="entry name" value="Transl_B-barrel_sf"/>
</dbReference>
<dbReference type="RefSeq" id="XP_009036832.1">
    <property type="nucleotide sequence ID" value="XM_009038584.1"/>
</dbReference>
<dbReference type="InterPro" id="IPR038661">
    <property type="entry name" value="Ribosomal_eL33_sf"/>
</dbReference>
<name>F0Y7P3_AURAN</name>
<dbReference type="FunCoup" id="F0Y7P3">
    <property type="interactions" value="355"/>
</dbReference>
<accession>F0Y7P3</accession>
<dbReference type="InParanoid" id="F0Y7P3"/>
<evidence type="ECO:0000313" key="6">
    <source>
        <dbReference type="EMBL" id="EGB08855.1"/>
    </source>
</evidence>
<dbReference type="GO" id="GO:0009507">
    <property type="term" value="C:chloroplast"/>
    <property type="evidence" value="ECO:0007669"/>
    <property type="project" value="UniProtKB-SubCell"/>
</dbReference>
<proteinExistence type="inferred from homology"/>
<evidence type="ECO:0000256" key="2">
    <source>
        <dbReference type="ARBA" id="ARBA00009269"/>
    </source>
</evidence>
<dbReference type="Proteomes" id="UP000002729">
    <property type="component" value="Unassembled WGS sequence"/>
</dbReference>
<dbReference type="GO" id="GO:1990904">
    <property type="term" value="C:ribonucleoprotein complex"/>
    <property type="evidence" value="ECO:0007669"/>
    <property type="project" value="UniProtKB-KW"/>
</dbReference>
<comment type="similarity">
    <text evidence="2">Belongs to the eukaryotic ribosomal protein eL33 family.</text>
</comment>
<dbReference type="EMBL" id="GL833324">
    <property type="protein sequence ID" value="EGB02764.1"/>
    <property type="molecule type" value="Genomic_DNA"/>
</dbReference>
<dbReference type="GO" id="GO:0003735">
    <property type="term" value="F:structural constituent of ribosome"/>
    <property type="evidence" value="ECO:0007669"/>
    <property type="project" value="InterPro"/>
</dbReference>
<dbReference type="KEGG" id="aaf:AURANDRAFT_26032"/>
<dbReference type="GeneID" id="20220141"/>
<dbReference type="InterPro" id="IPR001780">
    <property type="entry name" value="Ribosomal_eL33"/>
</dbReference>
<gene>
    <name evidence="6" type="ORF">AURANDRAFT_26032</name>
    <name evidence="5" type="ORF">AURANDRAFT_34909</name>
</gene>
<dbReference type="OMA" id="YRTNKHH"/>
<evidence type="ECO:0000256" key="4">
    <source>
        <dbReference type="ARBA" id="ARBA00023274"/>
    </source>
</evidence>
<dbReference type="GO" id="GO:0006412">
    <property type="term" value="P:translation"/>
    <property type="evidence" value="ECO:0007669"/>
    <property type="project" value="InterPro"/>
</dbReference>
<keyword evidence="7" id="KW-1185">Reference proteome</keyword>
<dbReference type="RefSeq" id="XP_009042537.1">
    <property type="nucleotide sequence ID" value="XM_009044289.1"/>
</dbReference>
<dbReference type="Pfam" id="PF01247">
    <property type="entry name" value="Ribosomal_L35Ae"/>
    <property type="match status" value="1"/>
</dbReference>
<organism evidence="7">
    <name type="scientific">Aureococcus anophagefferens</name>
    <name type="common">Harmful bloom alga</name>
    <dbReference type="NCBI Taxonomy" id="44056"/>
    <lineage>
        <taxon>Eukaryota</taxon>
        <taxon>Sar</taxon>
        <taxon>Stramenopiles</taxon>
        <taxon>Ochrophyta</taxon>
        <taxon>Pelagophyceae</taxon>
        <taxon>Pelagomonadales</taxon>
        <taxon>Pelagomonadaceae</taxon>
        <taxon>Aureococcus</taxon>
    </lineage>
</organism>
<dbReference type="EMBL" id="GL833127">
    <property type="protein sequence ID" value="EGB08855.1"/>
    <property type="molecule type" value="Genomic_DNA"/>
</dbReference>
<protein>
    <recommendedName>
        <fullName evidence="8">Ribosomal protein L35Ae</fullName>
    </recommendedName>
</protein>
<evidence type="ECO:0000256" key="1">
    <source>
        <dbReference type="ARBA" id="ARBA00004229"/>
    </source>
</evidence>
<keyword evidence="3" id="KW-0689">Ribosomal protein</keyword>